<keyword evidence="2" id="KW-1185">Reference proteome</keyword>
<name>C4GII7_9NEIS</name>
<organism evidence="1 2">
    <name type="scientific">Kingella oralis ATCC 51147</name>
    <dbReference type="NCBI Taxonomy" id="629741"/>
    <lineage>
        <taxon>Bacteria</taxon>
        <taxon>Pseudomonadati</taxon>
        <taxon>Pseudomonadota</taxon>
        <taxon>Betaproteobacteria</taxon>
        <taxon>Neisseriales</taxon>
        <taxon>Neisseriaceae</taxon>
        <taxon>Kingella</taxon>
    </lineage>
</organism>
<proteinExistence type="predicted"/>
<accession>C4GII7</accession>
<gene>
    <name evidence="1" type="ORF">GCWU000324_01858</name>
</gene>
<dbReference type="HOGENOM" id="CLU_3252812_0_0_4"/>
<dbReference type="EMBL" id="ACJW02000003">
    <property type="protein sequence ID" value="EEP67609.1"/>
    <property type="molecule type" value="Genomic_DNA"/>
</dbReference>
<evidence type="ECO:0000313" key="2">
    <source>
        <dbReference type="Proteomes" id="UP000003009"/>
    </source>
</evidence>
<evidence type="ECO:0000313" key="1">
    <source>
        <dbReference type="EMBL" id="EEP67609.1"/>
    </source>
</evidence>
<dbReference type="AlphaFoldDB" id="C4GII7"/>
<reference evidence="1" key="1">
    <citation type="submission" date="2009-04" db="EMBL/GenBank/DDBJ databases">
        <authorList>
            <person name="Weinstock G."/>
            <person name="Sodergren E."/>
            <person name="Clifton S."/>
            <person name="Fulton L."/>
            <person name="Fulton B."/>
            <person name="Courtney L."/>
            <person name="Fronick C."/>
            <person name="Harrison M."/>
            <person name="Strong C."/>
            <person name="Farmer C."/>
            <person name="Delahaunty K."/>
            <person name="Markovic C."/>
            <person name="Hall O."/>
            <person name="Minx P."/>
            <person name="Tomlinson C."/>
            <person name="Mitreva M."/>
            <person name="Nelson J."/>
            <person name="Hou S."/>
            <person name="Wollam A."/>
            <person name="Pepin K.H."/>
            <person name="Johnson M."/>
            <person name="Bhonagiri V."/>
            <person name="Nash W.E."/>
            <person name="Warren W."/>
            <person name="Chinwalla A."/>
            <person name="Mardis E.R."/>
            <person name="Wilson R.K."/>
        </authorList>
    </citation>
    <scope>NUCLEOTIDE SEQUENCE [LARGE SCALE GENOMIC DNA]</scope>
    <source>
        <strain evidence="1">ATCC 51147</strain>
    </source>
</reference>
<sequence length="42" mass="4630">MPRPDFSSSLQPAVSAAKHITTNNFLAYIHLNFLAKIDLSAE</sequence>
<comment type="caution">
    <text evidence="1">The sequence shown here is derived from an EMBL/GenBank/DDBJ whole genome shotgun (WGS) entry which is preliminary data.</text>
</comment>
<protein>
    <submittedName>
        <fullName evidence="1">Uncharacterized protein</fullName>
    </submittedName>
</protein>
<dbReference type="Proteomes" id="UP000003009">
    <property type="component" value="Unassembled WGS sequence"/>
</dbReference>